<dbReference type="InterPro" id="IPR051706">
    <property type="entry name" value="Glycosyltransferase_domain"/>
</dbReference>
<evidence type="ECO:0000313" key="5">
    <source>
        <dbReference type="Proteomes" id="UP000717696"/>
    </source>
</evidence>
<dbReference type="SUPFAM" id="SSF53448">
    <property type="entry name" value="Nucleotide-diphospho-sugar transferases"/>
    <property type="match status" value="1"/>
</dbReference>
<dbReference type="InterPro" id="IPR029044">
    <property type="entry name" value="Nucleotide-diphossugar_trans"/>
</dbReference>
<comment type="caution">
    <text evidence="4">The sequence shown here is derived from an EMBL/GenBank/DDBJ whole genome shotgun (WGS) entry which is preliminary data.</text>
</comment>
<organism evidence="4 5">
    <name type="scientific">Dactylonectria estremocensis</name>
    <dbReference type="NCBI Taxonomy" id="1079267"/>
    <lineage>
        <taxon>Eukaryota</taxon>
        <taxon>Fungi</taxon>
        <taxon>Dikarya</taxon>
        <taxon>Ascomycota</taxon>
        <taxon>Pezizomycotina</taxon>
        <taxon>Sordariomycetes</taxon>
        <taxon>Hypocreomycetidae</taxon>
        <taxon>Hypocreales</taxon>
        <taxon>Nectriaceae</taxon>
        <taxon>Dactylonectria</taxon>
    </lineage>
</organism>
<dbReference type="GO" id="GO:0000030">
    <property type="term" value="F:mannosyltransferase activity"/>
    <property type="evidence" value="ECO:0007669"/>
    <property type="project" value="TreeGrafter"/>
</dbReference>
<dbReference type="GO" id="GO:0051999">
    <property type="term" value="P:mannosyl-inositol phosphorylceramide biosynthetic process"/>
    <property type="evidence" value="ECO:0007669"/>
    <property type="project" value="TreeGrafter"/>
</dbReference>
<feature type="transmembrane region" description="Helical" evidence="3">
    <location>
        <begin position="315"/>
        <end position="332"/>
    </location>
</feature>
<keyword evidence="2 4" id="KW-0808">Transferase</keyword>
<gene>
    <name evidence="4" type="ORF">B0J13DRAFT_460960</name>
</gene>
<dbReference type="EMBL" id="JAGMUU010000047">
    <property type="protein sequence ID" value="KAH7113164.1"/>
    <property type="molecule type" value="Genomic_DNA"/>
</dbReference>
<reference evidence="4" key="1">
    <citation type="journal article" date="2021" name="Nat. Commun.">
        <title>Genetic determinants of endophytism in the Arabidopsis root mycobiome.</title>
        <authorList>
            <person name="Mesny F."/>
            <person name="Miyauchi S."/>
            <person name="Thiergart T."/>
            <person name="Pickel B."/>
            <person name="Atanasova L."/>
            <person name="Karlsson M."/>
            <person name="Huettel B."/>
            <person name="Barry K.W."/>
            <person name="Haridas S."/>
            <person name="Chen C."/>
            <person name="Bauer D."/>
            <person name="Andreopoulos W."/>
            <person name="Pangilinan J."/>
            <person name="LaButti K."/>
            <person name="Riley R."/>
            <person name="Lipzen A."/>
            <person name="Clum A."/>
            <person name="Drula E."/>
            <person name="Henrissat B."/>
            <person name="Kohler A."/>
            <person name="Grigoriev I.V."/>
            <person name="Martin F.M."/>
            <person name="Hacquard S."/>
        </authorList>
    </citation>
    <scope>NUCLEOTIDE SEQUENCE</scope>
    <source>
        <strain evidence="4">MPI-CAGE-AT-0021</strain>
    </source>
</reference>
<feature type="transmembrane region" description="Helical" evidence="3">
    <location>
        <begin position="43"/>
        <end position="68"/>
    </location>
</feature>
<keyword evidence="3" id="KW-1133">Transmembrane helix</keyword>
<dbReference type="AlphaFoldDB" id="A0A9P9IB22"/>
<evidence type="ECO:0000256" key="3">
    <source>
        <dbReference type="SAM" id="Phobius"/>
    </source>
</evidence>
<protein>
    <submittedName>
        <fullName evidence="4">Nucleotide-diphospho-sugar transferase</fullName>
    </submittedName>
</protein>
<dbReference type="GO" id="GO:0016020">
    <property type="term" value="C:membrane"/>
    <property type="evidence" value="ECO:0007669"/>
    <property type="project" value="GOC"/>
</dbReference>
<dbReference type="OrthoDB" id="3647at2759"/>
<dbReference type="PANTHER" id="PTHR32385:SF15">
    <property type="entry name" value="INOSITOL PHOSPHOCERAMIDE MANNOSYLTRANSFERASE 1"/>
    <property type="match status" value="1"/>
</dbReference>
<name>A0A9P9IB22_9HYPO</name>
<evidence type="ECO:0000256" key="1">
    <source>
        <dbReference type="ARBA" id="ARBA00009003"/>
    </source>
</evidence>
<dbReference type="Pfam" id="PF04488">
    <property type="entry name" value="Gly_transf_sug"/>
    <property type="match status" value="1"/>
</dbReference>
<sequence length="370" mass="42801">MATRYAHYQKLDDEEHQLQEQETGCLTQRPWKNPRFTRPGRTVVWLFLADLALFGLVLWFISPLLSLLRYNKEMFGAHVTLTRDDKSEPVHLVNQIPRILHQTCKNETIPLIWAESQRSCLKTYSDFEYKLWTDELARDFLSSEYPWFLDTWDNYPFPIQRADAIRYFVLYHYGGIYLDMDTVCHQAFPFHQIETNLSHNSLFEGTLPTGITNDIMITTARHPAFASAISRLPTFHRLTRLWAVLQPYAAIMISTGPLFMTLATANYLYGEPSLPSPTVQVINSTDLKPYITDLQTATWYGGDARVLKSLADKPVVWFMLGTIAVVGGVYLLNKALLFIYRILHWFLNSTSCWFLKAVKASVREWAKAEL</sequence>
<dbReference type="InterPro" id="IPR007577">
    <property type="entry name" value="GlycoTrfase_DXD_sugar-bd_CS"/>
</dbReference>
<evidence type="ECO:0000256" key="2">
    <source>
        <dbReference type="ARBA" id="ARBA00022679"/>
    </source>
</evidence>
<keyword evidence="5" id="KW-1185">Reference proteome</keyword>
<keyword evidence="3" id="KW-0472">Membrane</keyword>
<dbReference type="Proteomes" id="UP000717696">
    <property type="component" value="Unassembled WGS sequence"/>
</dbReference>
<dbReference type="PANTHER" id="PTHR32385">
    <property type="entry name" value="MANNOSYL PHOSPHORYLINOSITOL CERAMIDE SYNTHASE"/>
    <property type="match status" value="1"/>
</dbReference>
<comment type="similarity">
    <text evidence="1">Belongs to the glycosyltransferase 32 family.</text>
</comment>
<dbReference type="Gene3D" id="3.90.550.20">
    <property type="match status" value="1"/>
</dbReference>
<proteinExistence type="inferred from homology"/>
<accession>A0A9P9IB22</accession>
<evidence type="ECO:0000313" key="4">
    <source>
        <dbReference type="EMBL" id="KAH7113164.1"/>
    </source>
</evidence>
<keyword evidence="3" id="KW-0812">Transmembrane</keyword>